<dbReference type="STRING" id="1416778.SAMN05443633_10540"/>
<organism evidence="2 3">
    <name type="scientific">Chryseobacterium arachidis</name>
    <dbReference type="NCBI Taxonomy" id="1416778"/>
    <lineage>
        <taxon>Bacteria</taxon>
        <taxon>Pseudomonadati</taxon>
        <taxon>Bacteroidota</taxon>
        <taxon>Flavobacteriia</taxon>
        <taxon>Flavobacteriales</taxon>
        <taxon>Weeksellaceae</taxon>
        <taxon>Chryseobacterium group</taxon>
        <taxon>Chryseobacterium</taxon>
    </lineage>
</organism>
<dbReference type="AlphaFoldDB" id="A0A1M5CSR0"/>
<keyword evidence="3" id="KW-1185">Reference proteome</keyword>
<reference evidence="3" key="1">
    <citation type="submission" date="2016-11" db="EMBL/GenBank/DDBJ databases">
        <authorList>
            <person name="Varghese N."/>
            <person name="Submissions S."/>
        </authorList>
    </citation>
    <scope>NUCLEOTIDE SEQUENCE [LARGE SCALE GENOMIC DNA]</scope>
    <source>
        <strain evidence="3">DSM 27619</strain>
    </source>
</reference>
<dbReference type="EMBL" id="FQUT01000005">
    <property type="protein sequence ID" value="SHF57785.1"/>
    <property type="molecule type" value="Genomic_DNA"/>
</dbReference>
<dbReference type="Gene3D" id="3.10.310.50">
    <property type="match status" value="1"/>
</dbReference>
<proteinExistence type="predicted"/>
<dbReference type="Pfam" id="PF04536">
    <property type="entry name" value="TPM_phosphatase"/>
    <property type="match status" value="1"/>
</dbReference>
<dbReference type="InterPro" id="IPR007621">
    <property type="entry name" value="TPM_dom"/>
</dbReference>
<name>A0A1M5CSR0_9FLAO</name>
<dbReference type="Proteomes" id="UP000184518">
    <property type="component" value="Unassembled WGS sequence"/>
</dbReference>
<feature type="domain" description="TPM" evidence="1">
    <location>
        <begin position="5"/>
        <end position="116"/>
    </location>
</feature>
<protein>
    <submittedName>
        <fullName evidence="2">TLP18.3, Psb32 and MOLO-1 founding protein of phosphatase</fullName>
    </submittedName>
</protein>
<evidence type="ECO:0000313" key="3">
    <source>
        <dbReference type="Proteomes" id="UP000184518"/>
    </source>
</evidence>
<gene>
    <name evidence="2" type="ORF">SAMN05443633_10540</name>
</gene>
<dbReference type="OrthoDB" id="9786161at2"/>
<evidence type="ECO:0000259" key="1">
    <source>
        <dbReference type="Pfam" id="PF04536"/>
    </source>
</evidence>
<accession>A0A1M5CSR0</accession>
<sequence length="143" mass="16299">MATPFLTNQQIASLVEAIQSAEEHSTGEIRVHIDSNTDEDNAKIAFKVFEELCMNKTAERNAVLFHVNFEQKYLTIIGDTGIHEKVSQSYWDHLHDYITSEFAKGNYYKALKSGILETGLELKKYFPVTGENHNELPNEITFS</sequence>
<evidence type="ECO:0000313" key="2">
    <source>
        <dbReference type="EMBL" id="SHF57785.1"/>
    </source>
</evidence>
<dbReference type="RefSeq" id="WP_072957283.1">
    <property type="nucleotide sequence ID" value="NZ_FQUT01000005.1"/>
</dbReference>